<dbReference type="Pfam" id="PF00892">
    <property type="entry name" value="EamA"/>
    <property type="match status" value="1"/>
</dbReference>
<proteinExistence type="predicted"/>
<accession>A0A432M3M4</accession>
<feature type="transmembrane region" description="Helical" evidence="1">
    <location>
        <begin position="216"/>
        <end position="236"/>
    </location>
</feature>
<dbReference type="AlphaFoldDB" id="A0A432M3M4"/>
<gene>
    <name evidence="3" type="ORF">EKH80_15010</name>
</gene>
<dbReference type="InterPro" id="IPR037185">
    <property type="entry name" value="EmrE-like"/>
</dbReference>
<protein>
    <submittedName>
        <fullName evidence="3">EamA family transporter</fullName>
    </submittedName>
</protein>
<comment type="caution">
    <text evidence="3">The sequence shown here is derived from an EMBL/GenBank/DDBJ whole genome shotgun (WGS) entry which is preliminary data.</text>
</comment>
<evidence type="ECO:0000259" key="2">
    <source>
        <dbReference type="Pfam" id="PF00892"/>
    </source>
</evidence>
<feature type="transmembrane region" description="Helical" evidence="1">
    <location>
        <begin position="82"/>
        <end position="99"/>
    </location>
</feature>
<name>A0A432M3M4_9GAMM</name>
<organism evidence="3 4">
    <name type="scientific">Dyella choica</name>
    <dbReference type="NCBI Taxonomy" id="1927959"/>
    <lineage>
        <taxon>Bacteria</taxon>
        <taxon>Pseudomonadati</taxon>
        <taxon>Pseudomonadota</taxon>
        <taxon>Gammaproteobacteria</taxon>
        <taxon>Lysobacterales</taxon>
        <taxon>Rhodanobacteraceae</taxon>
        <taxon>Dyella</taxon>
    </lineage>
</organism>
<evidence type="ECO:0000313" key="4">
    <source>
        <dbReference type="Proteomes" id="UP000274358"/>
    </source>
</evidence>
<feature type="transmembrane region" description="Helical" evidence="1">
    <location>
        <begin position="190"/>
        <end position="210"/>
    </location>
</feature>
<feature type="transmembrane region" description="Helical" evidence="1">
    <location>
        <begin position="105"/>
        <end position="125"/>
    </location>
</feature>
<dbReference type="InterPro" id="IPR000620">
    <property type="entry name" value="EamA_dom"/>
</dbReference>
<keyword evidence="1" id="KW-0812">Transmembrane</keyword>
<keyword evidence="4" id="KW-1185">Reference proteome</keyword>
<dbReference type="GO" id="GO:0016020">
    <property type="term" value="C:membrane"/>
    <property type="evidence" value="ECO:0007669"/>
    <property type="project" value="InterPro"/>
</dbReference>
<keyword evidence="1" id="KW-1133">Transmembrane helix</keyword>
<dbReference type="RefSeq" id="WP_126685589.1">
    <property type="nucleotide sequence ID" value="NZ_RYYV01000011.1"/>
</dbReference>
<feature type="transmembrane region" description="Helical" evidence="1">
    <location>
        <begin position="157"/>
        <end position="178"/>
    </location>
</feature>
<feature type="domain" description="EamA" evidence="2">
    <location>
        <begin position="157"/>
        <end position="289"/>
    </location>
</feature>
<dbReference type="OrthoDB" id="9815120at2"/>
<feature type="transmembrane region" description="Helical" evidence="1">
    <location>
        <begin position="132"/>
        <end position="151"/>
    </location>
</feature>
<sequence>MSTLDSKVTSSPSTLAERIPPQAFFVGSAIFHYLGPSFAVLLFARVPVAGVAWLRIVSAALVFALWRRPWRNFFAASRRTRWTIVALGGVFASMNYSFYRAIAELPLGTVAAIEFVGPIVLALTGVRSRRNLAALILAVGGVYLLTEVRLAGAPLAFAWAFANAILFALYIVLAHDVARADPLTSPIDRLGASMIIAGAAISPIGLDAAIPALLDPIALGAGVAVGISSSVIPYVLDQLAMKRLPRATYALFVSLLPATAVIIGVIVLRQVPSPVESLGVLLVACGVALHRPAS</sequence>
<reference evidence="3 4" key="1">
    <citation type="submission" date="2018-12" db="EMBL/GenBank/DDBJ databases">
        <title>Dyella dinghuensis sp. nov. DHOA06 and Dyella choica sp. nov. 4M-K27, isolated from forest soil.</title>
        <authorList>
            <person name="Qiu L.-H."/>
            <person name="Gao Z.-H."/>
        </authorList>
    </citation>
    <scope>NUCLEOTIDE SEQUENCE [LARGE SCALE GENOMIC DNA]</scope>
    <source>
        <strain evidence="3 4">4M-K27</strain>
    </source>
</reference>
<feature type="transmembrane region" description="Helical" evidence="1">
    <location>
        <begin position="248"/>
        <end position="268"/>
    </location>
</feature>
<evidence type="ECO:0000256" key="1">
    <source>
        <dbReference type="SAM" id="Phobius"/>
    </source>
</evidence>
<evidence type="ECO:0000313" key="3">
    <source>
        <dbReference type="EMBL" id="RUL73627.1"/>
    </source>
</evidence>
<dbReference type="SUPFAM" id="SSF103481">
    <property type="entry name" value="Multidrug resistance efflux transporter EmrE"/>
    <property type="match status" value="2"/>
</dbReference>
<dbReference type="Proteomes" id="UP000274358">
    <property type="component" value="Unassembled WGS sequence"/>
</dbReference>
<feature type="transmembrane region" description="Helical" evidence="1">
    <location>
        <begin position="50"/>
        <end position="70"/>
    </location>
</feature>
<keyword evidence="1" id="KW-0472">Membrane</keyword>
<dbReference type="EMBL" id="RYYV01000011">
    <property type="protein sequence ID" value="RUL73627.1"/>
    <property type="molecule type" value="Genomic_DNA"/>
</dbReference>